<dbReference type="InterPro" id="IPR011990">
    <property type="entry name" value="TPR-like_helical_dom_sf"/>
</dbReference>
<feature type="coiled-coil region" evidence="9">
    <location>
        <begin position="369"/>
        <end position="412"/>
    </location>
</feature>
<evidence type="ECO:0000256" key="7">
    <source>
        <dbReference type="ARBA" id="ARBA00022840"/>
    </source>
</evidence>
<keyword evidence="10" id="KW-1133">Transmembrane helix</keyword>
<feature type="chain" id="PRO_5030735666" description="histidine kinase" evidence="11">
    <location>
        <begin position="19"/>
        <end position="662"/>
    </location>
</feature>
<evidence type="ECO:0000256" key="1">
    <source>
        <dbReference type="ARBA" id="ARBA00000085"/>
    </source>
</evidence>
<name>A0A7W9DLD8_9SPHI</name>
<evidence type="ECO:0000256" key="10">
    <source>
        <dbReference type="SAM" id="Phobius"/>
    </source>
</evidence>
<dbReference type="Pfam" id="PF02518">
    <property type="entry name" value="HATPase_c"/>
    <property type="match status" value="1"/>
</dbReference>
<dbReference type="GO" id="GO:0005524">
    <property type="term" value="F:ATP binding"/>
    <property type="evidence" value="ECO:0007669"/>
    <property type="project" value="UniProtKB-KW"/>
</dbReference>
<keyword evidence="10" id="KW-0812">Transmembrane</keyword>
<dbReference type="GO" id="GO:0046983">
    <property type="term" value="F:protein dimerization activity"/>
    <property type="evidence" value="ECO:0007669"/>
    <property type="project" value="InterPro"/>
</dbReference>
<dbReference type="GO" id="GO:0000155">
    <property type="term" value="F:phosphorelay sensor kinase activity"/>
    <property type="evidence" value="ECO:0007669"/>
    <property type="project" value="InterPro"/>
</dbReference>
<feature type="domain" description="Histidine kinase" evidence="12">
    <location>
        <begin position="470"/>
        <end position="662"/>
    </location>
</feature>
<dbReference type="Pfam" id="PF07730">
    <property type="entry name" value="HisKA_3"/>
    <property type="match status" value="1"/>
</dbReference>
<dbReference type="InterPro" id="IPR050482">
    <property type="entry name" value="Sensor_HK_TwoCompSys"/>
</dbReference>
<dbReference type="Gene3D" id="1.20.5.1930">
    <property type="match status" value="1"/>
</dbReference>
<dbReference type="InterPro" id="IPR003594">
    <property type="entry name" value="HATPase_dom"/>
</dbReference>
<keyword evidence="4" id="KW-0808">Transferase</keyword>
<keyword evidence="5" id="KW-0547">Nucleotide-binding</keyword>
<comment type="catalytic activity">
    <reaction evidence="1">
        <text>ATP + protein L-histidine = ADP + protein N-phospho-L-histidine.</text>
        <dbReference type="EC" id="2.7.13.3"/>
    </reaction>
</comment>
<dbReference type="Proteomes" id="UP000537718">
    <property type="component" value="Unassembled WGS sequence"/>
</dbReference>
<organism evidence="13 14">
    <name type="scientific">Pedobacter cryoconitis</name>
    <dbReference type="NCBI Taxonomy" id="188932"/>
    <lineage>
        <taxon>Bacteria</taxon>
        <taxon>Pseudomonadati</taxon>
        <taxon>Bacteroidota</taxon>
        <taxon>Sphingobacteriia</taxon>
        <taxon>Sphingobacteriales</taxon>
        <taxon>Sphingobacteriaceae</taxon>
        <taxon>Pedobacter</taxon>
    </lineage>
</organism>
<dbReference type="PANTHER" id="PTHR24421">
    <property type="entry name" value="NITRATE/NITRITE SENSOR PROTEIN NARX-RELATED"/>
    <property type="match status" value="1"/>
</dbReference>
<dbReference type="GO" id="GO:0016020">
    <property type="term" value="C:membrane"/>
    <property type="evidence" value="ECO:0007669"/>
    <property type="project" value="InterPro"/>
</dbReference>
<keyword evidence="11" id="KW-0732">Signal</keyword>
<comment type="caution">
    <text evidence="13">The sequence shown here is derived from an EMBL/GenBank/DDBJ whole genome shotgun (WGS) entry which is preliminary data.</text>
</comment>
<dbReference type="EMBL" id="JACHCF010000010">
    <property type="protein sequence ID" value="MBB5622824.1"/>
    <property type="molecule type" value="Genomic_DNA"/>
</dbReference>
<evidence type="ECO:0000256" key="5">
    <source>
        <dbReference type="ARBA" id="ARBA00022741"/>
    </source>
</evidence>
<dbReference type="Gene3D" id="1.25.40.10">
    <property type="entry name" value="Tetratricopeptide repeat domain"/>
    <property type="match status" value="1"/>
</dbReference>
<dbReference type="PROSITE" id="PS50109">
    <property type="entry name" value="HIS_KIN"/>
    <property type="match status" value="1"/>
</dbReference>
<protein>
    <recommendedName>
        <fullName evidence="2">histidine kinase</fullName>
        <ecNumber evidence="2">2.7.13.3</ecNumber>
    </recommendedName>
</protein>
<dbReference type="CDD" id="cd16917">
    <property type="entry name" value="HATPase_UhpB-NarQ-NarX-like"/>
    <property type="match status" value="1"/>
</dbReference>
<evidence type="ECO:0000256" key="9">
    <source>
        <dbReference type="SAM" id="Coils"/>
    </source>
</evidence>
<dbReference type="RefSeq" id="WP_183868888.1">
    <property type="nucleotide sequence ID" value="NZ_JACHCF010000010.1"/>
</dbReference>
<evidence type="ECO:0000256" key="11">
    <source>
        <dbReference type="SAM" id="SignalP"/>
    </source>
</evidence>
<evidence type="ECO:0000313" key="13">
    <source>
        <dbReference type="EMBL" id="MBB5622824.1"/>
    </source>
</evidence>
<dbReference type="AlphaFoldDB" id="A0A7W9DLD8"/>
<evidence type="ECO:0000256" key="8">
    <source>
        <dbReference type="ARBA" id="ARBA00023012"/>
    </source>
</evidence>
<dbReference type="EC" id="2.7.13.3" evidence="2"/>
<dbReference type="PANTHER" id="PTHR24421:SF10">
    <property type="entry name" value="NITRATE_NITRITE SENSOR PROTEIN NARQ"/>
    <property type="match status" value="1"/>
</dbReference>
<reference evidence="13 14" key="1">
    <citation type="submission" date="2020-08" db="EMBL/GenBank/DDBJ databases">
        <title>Genomic Encyclopedia of Type Strains, Phase IV (KMG-V): Genome sequencing to study the core and pangenomes of soil and plant-associated prokaryotes.</title>
        <authorList>
            <person name="Whitman W."/>
        </authorList>
    </citation>
    <scope>NUCLEOTIDE SEQUENCE [LARGE SCALE GENOMIC DNA]</scope>
    <source>
        <strain evidence="13 14">MP7CTX6</strain>
    </source>
</reference>
<accession>A0A7W9DLD8</accession>
<gene>
    <name evidence="13" type="ORF">HDE69_003906</name>
</gene>
<keyword evidence="3" id="KW-0597">Phosphoprotein</keyword>
<dbReference type="SMART" id="SM00387">
    <property type="entry name" value="HATPase_c"/>
    <property type="match status" value="1"/>
</dbReference>
<sequence>MKRWLLTLVFCWCFIASAQTTLSLDDDAAYIVRYEKTVAQLKNDSAKAFGYLQLSSYCRLIADTVKIKRYLAAGKQLAGKNLFLEAAVPYFESLSLLTTGNMPLIQNKLMEAEKKMSALTSKDAFMIRGLIWHAYSTSQQIQGKENEATKNFIGKALPYAKKSGNLFLIGNVNKSVGIGFMNANQRDLAAQYLNIAIKNIEHASTDNPVRLEILVETYVAAVENDIYRKQLTNAKINLDRAYEIIKPHPASNLFYKFDYVQGIYYNRVKQYDKGLEHFEHGIALGLNDPRSVHSVNRLMYGRYETLSLKKDFKKAGAQLEDLIKSPYILSTDKKMYYKDLAKVYTNGGLTSQALKWSEKYIHLSDSLYEAKFQNDIIEMEKKYREADNQQQIARLKIQKKNAELTAKNNKQLAWFLGIMGLFLLILFITIWLLLKNQRHLASQKLLEIERQQQLALSKAMLDAEEKERNRMATDLHDGLGGMLAGVKINLSSFASGNEMENHSFELQKIISQLDSSATELRNIARNMMPQTLINFGLETALKEFCDSMMRPDLEIDFEALNINPNIPFPKQAIIYRIVQEILTNILKHANATEIVLQCSQRQNRFYITAEDNGKGFDVDANNLKSGMGLANIKNRVQYLGGILEISSEINEGTTINIELEAD</sequence>
<dbReference type="SUPFAM" id="SSF55874">
    <property type="entry name" value="ATPase domain of HSP90 chaperone/DNA topoisomerase II/histidine kinase"/>
    <property type="match status" value="1"/>
</dbReference>
<keyword evidence="10" id="KW-0472">Membrane</keyword>
<keyword evidence="7" id="KW-0067">ATP-binding</keyword>
<evidence type="ECO:0000256" key="3">
    <source>
        <dbReference type="ARBA" id="ARBA00022553"/>
    </source>
</evidence>
<dbReference type="InterPro" id="IPR036890">
    <property type="entry name" value="HATPase_C_sf"/>
</dbReference>
<feature type="transmembrane region" description="Helical" evidence="10">
    <location>
        <begin position="412"/>
        <end position="434"/>
    </location>
</feature>
<evidence type="ECO:0000313" key="14">
    <source>
        <dbReference type="Proteomes" id="UP000537718"/>
    </source>
</evidence>
<dbReference type="InterPro" id="IPR011712">
    <property type="entry name" value="Sig_transdc_His_kin_sub3_dim/P"/>
</dbReference>
<dbReference type="SUPFAM" id="SSF48452">
    <property type="entry name" value="TPR-like"/>
    <property type="match status" value="1"/>
</dbReference>
<keyword evidence="9" id="KW-0175">Coiled coil</keyword>
<evidence type="ECO:0000259" key="12">
    <source>
        <dbReference type="PROSITE" id="PS50109"/>
    </source>
</evidence>
<keyword evidence="6 13" id="KW-0418">Kinase</keyword>
<dbReference type="Gene3D" id="3.30.565.10">
    <property type="entry name" value="Histidine kinase-like ATPase, C-terminal domain"/>
    <property type="match status" value="1"/>
</dbReference>
<evidence type="ECO:0000256" key="4">
    <source>
        <dbReference type="ARBA" id="ARBA00022679"/>
    </source>
</evidence>
<dbReference type="InterPro" id="IPR005467">
    <property type="entry name" value="His_kinase_dom"/>
</dbReference>
<proteinExistence type="predicted"/>
<evidence type="ECO:0000256" key="2">
    <source>
        <dbReference type="ARBA" id="ARBA00012438"/>
    </source>
</evidence>
<evidence type="ECO:0000256" key="6">
    <source>
        <dbReference type="ARBA" id="ARBA00022777"/>
    </source>
</evidence>
<feature type="signal peptide" evidence="11">
    <location>
        <begin position="1"/>
        <end position="18"/>
    </location>
</feature>
<keyword evidence="8" id="KW-0902">Two-component regulatory system</keyword>